<dbReference type="InterPro" id="IPR011054">
    <property type="entry name" value="Rudment_hybrid_motif"/>
</dbReference>
<dbReference type="Pfam" id="PF02786">
    <property type="entry name" value="CPSase_L_D2"/>
    <property type="match status" value="1"/>
</dbReference>
<keyword evidence="2" id="KW-0436">Ligase</keyword>
<dbReference type="InterPro" id="IPR000089">
    <property type="entry name" value="Biotin_lipoyl"/>
</dbReference>
<feature type="domain" description="Biotin carboxylation" evidence="10">
    <location>
        <begin position="7"/>
        <end position="453"/>
    </location>
</feature>
<evidence type="ECO:0000259" key="10">
    <source>
        <dbReference type="PROSITE" id="PS50979"/>
    </source>
</evidence>
<dbReference type="PANTHER" id="PTHR18866">
    <property type="entry name" value="CARBOXYLASE:PYRUVATE/ACETYL-COA/PROPIONYL-COA CARBOXYLASE"/>
    <property type="match status" value="1"/>
</dbReference>
<dbReference type="Pfam" id="PF00289">
    <property type="entry name" value="Biotin_carb_N"/>
    <property type="match status" value="1"/>
</dbReference>
<dbReference type="InterPro" id="IPR050856">
    <property type="entry name" value="Biotin_carboxylase_complex"/>
</dbReference>
<evidence type="ECO:0000256" key="5">
    <source>
        <dbReference type="ARBA" id="ARBA00023267"/>
    </source>
</evidence>
<proteinExistence type="predicted"/>
<dbReference type="InterPro" id="IPR016185">
    <property type="entry name" value="PreATP-grasp_dom_sf"/>
</dbReference>
<evidence type="ECO:0000259" key="8">
    <source>
        <dbReference type="PROSITE" id="PS50968"/>
    </source>
</evidence>
<organism evidence="11 12">
    <name type="scientific">Orchesella dallaii</name>
    <dbReference type="NCBI Taxonomy" id="48710"/>
    <lineage>
        <taxon>Eukaryota</taxon>
        <taxon>Metazoa</taxon>
        <taxon>Ecdysozoa</taxon>
        <taxon>Arthropoda</taxon>
        <taxon>Hexapoda</taxon>
        <taxon>Collembola</taxon>
        <taxon>Entomobryomorpha</taxon>
        <taxon>Entomobryoidea</taxon>
        <taxon>Orchesellidae</taxon>
        <taxon>Orchesellinae</taxon>
        <taxon>Orchesella</taxon>
    </lineage>
</organism>
<protein>
    <recommendedName>
        <fullName evidence="13">Methylcrotonoyl-CoA carboxylase subunit alpha, mitochondrial</fullName>
    </recommendedName>
</protein>
<dbReference type="PROSITE" id="PS50975">
    <property type="entry name" value="ATP_GRASP"/>
    <property type="match status" value="1"/>
</dbReference>
<dbReference type="Pfam" id="PF00364">
    <property type="entry name" value="Biotin_lipoyl"/>
    <property type="match status" value="1"/>
</dbReference>
<feature type="region of interest" description="Disordered" evidence="7">
    <location>
        <begin position="592"/>
        <end position="612"/>
    </location>
</feature>
<evidence type="ECO:0008006" key="13">
    <source>
        <dbReference type="Google" id="ProtNLM"/>
    </source>
</evidence>
<dbReference type="PANTHER" id="PTHR18866:SF33">
    <property type="entry name" value="METHYLCROTONOYL-COA CARBOXYLASE SUBUNIT ALPHA, MITOCHONDRIAL-RELATED"/>
    <property type="match status" value="1"/>
</dbReference>
<evidence type="ECO:0000256" key="2">
    <source>
        <dbReference type="ARBA" id="ARBA00022598"/>
    </source>
</evidence>
<feature type="domain" description="ATP-grasp" evidence="9">
    <location>
        <begin position="126"/>
        <end position="324"/>
    </location>
</feature>
<dbReference type="InterPro" id="IPR005482">
    <property type="entry name" value="Biotin_COase_C"/>
</dbReference>
<gene>
    <name evidence="11" type="ORF">ODALV1_LOCUS2800</name>
</gene>
<evidence type="ECO:0000313" key="11">
    <source>
        <dbReference type="EMBL" id="CAL8074105.1"/>
    </source>
</evidence>
<reference evidence="11 12" key="1">
    <citation type="submission" date="2024-08" db="EMBL/GenBank/DDBJ databases">
        <authorList>
            <person name="Cucini C."/>
            <person name="Frati F."/>
        </authorList>
    </citation>
    <scope>NUCLEOTIDE SEQUENCE [LARGE SCALE GENOMIC DNA]</scope>
</reference>
<feature type="domain" description="Lipoyl-binding" evidence="8">
    <location>
        <begin position="598"/>
        <end position="673"/>
    </location>
</feature>
<evidence type="ECO:0000313" key="12">
    <source>
        <dbReference type="Proteomes" id="UP001642540"/>
    </source>
</evidence>
<dbReference type="SUPFAM" id="SSF56059">
    <property type="entry name" value="Glutathione synthetase ATP-binding domain-like"/>
    <property type="match status" value="1"/>
</dbReference>
<evidence type="ECO:0000256" key="6">
    <source>
        <dbReference type="PROSITE-ProRule" id="PRU00409"/>
    </source>
</evidence>
<name>A0ABP1PR17_9HEXA</name>
<dbReference type="Gene3D" id="3.30.470.20">
    <property type="entry name" value="ATP-grasp fold, B domain"/>
    <property type="match status" value="1"/>
</dbReference>
<dbReference type="CDD" id="cd06850">
    <property type="entry name" value="biotinyl_domain"/>
    <property type="match status" value="1"/>
</dbReference>
<dbReference type="Gene3D" id="2.40.50.100">
    <property type="match status" value="1"/>
</dbReference>
<evidence type="ECO:0000256" key="4">
    <source>
        <dbReference type="ARBA" id="ARBA00022840"/>
    </source>
</evidence>
<dbReference type="InterPro" id="IPR001882">
    <property type="entry name" value="Biotin_BS"/>
</dbReference>
<keyword evidence="5" id="KW-0092">Biotin</keyword>
<dbReference type="InterPro" id="IPR005481">
    <property type="entry name" value="BC-like_N"/>
</dbReference>
<evidence type="ECO:0000256" key="3">
    <source>
        <dbReference type="ARBA" id="ARBA00022741"/>
    </source>
</evidence>
<comment type="cofactor">
    <cofactor evidence="1">
        <name>biotin</name>
        <dbReference type="ChEBI" id="CHEBI:57586"/>
    </cofactor>
</comment>
<dbReference type="SUPFAM" id="SSF51246">
    <property type="entry name" value="Rudiment single hybrid motif"/>
    <property type="match status" value="1"/>
</dbReference>
<dbReference type="InterPro" id="IPR011761">
    <property type="entry name" value="ATP-grasp"/>
</dbReference>
<comment type="caution">
    <text evidence="11">The sequence shown here is derived from an EMBL/GenBank/DDBJ whole genome shotgun (WGS) entry which is preliminary data.</text>
</comment>
<evidence type="ECO:0000256" key="7">
    <source>
        <dbReference type="SAM" id="MobiDB-lite"/>
    </source>
</evidence>
<dbReference type="EMBL" id="CAXLJM020000007">
    <property type="protein sequence ID" value="CAL8074105.1"/>
    <property type="molecule type" value="Genomic_DNA"/>
</dbReference>
<dbReference type="Pfam" id="PF02785">
    <property type="entry name" value="Biotin_carb_C"/>
    <property type="match status" value="1"/>
</dbReference>
<dbReference type="Proteomes" id="UP001642540">
    <property type="component" value="Unassembled WGS sequence"/>
</dbReference>
<dbReference type="InterPro" id="IPR011053">
    <property type="entry name" value="Single_hybrid_motif"/>
</dbReference>
<dbReference type="SUPFAM" id="SSF51230">
    <property type="entry name" value="Single hybrid motif"/>
    <property type="match status" value="1"/>
</dbReference>
<evidence type="ECO:0000259" key="9">
    <source>
        <dbReference type="PROSITE" id="PS50975"/>
    </source>
</evidence>
<dbReference type="PROSITE" id="PS50979">
    <property type="entry name" value="BC"/>
    <property type="match status" value="1"/>
</dbReference>
<dbReference type="SUPFAM" id="SSF52440">
    <property type="entry name" value="PreATP-grasp domain"/>
    <property type="match status" value="1"/>
</dbReference>
<dbReference type="SMART" id="SM00878">
    <property type="entry name" value="Biotin_carb_C"/>
    <property type="match status" value="1"/>
</dbReference>
<accession>A0ABP1PR17</accession>
<keyword evidence="4 6" id="KW-0067">ATP-binding</keyword>
<evidence type="ECO:0000256" key="1">
    <source>
        <dbReference type="ARBA" id="ARBA00001953"/>
    </source>
</evidence>
<dbReference type="PROSITE" id="PS00867">
    <property type="entry name" value="CPSASE_2"/>
    <property type="match status" value="1"/>
</dbReference>
<dbReference type="InterPro" id="IPR005479">
    <property type="entry name" value="CPAse_ATP-bd"/>
</dbReference>
<sequence length="674" mass="73194">MSARLKEISKVLVANRGEIACRVFRTCKKLGIKTVGVFSEPDRNSQHVHLADEAYFIGPAQSTLSYLNQEKIFEVVKRSGANAIHPGYGFLSENSDFARKCAEENVIFVGPPPQAIFDMGIKNKSKELMIAAGVPVVPGYHGSEAASNLEALEKEALKLGFPLMIKAVKGGGGKGMRIARSADEFMSQAQSCQSEAEKAFGDGALLIERYIEAPRHVEVQVFGDNHGNCVYLWERDCSVQRRHQKVIEEAPAPGLSLETRSKIGTAAVNAAKAVNYSGAGTVEFIVENQDFYFMEMNTRLQVEHPVTEAITGLDLVQWQLMVAMGHELPIKDQSKVPGPFGHAFEMRVYAEDTMAGFVPAPGLVHALRTPPNCRVESAIVEGDQVSVHYDPMIAKVVVWGESRTEAIKKADVALSQFNAAGVETNVDFMRKILRSKPFQQDVVTTKFIEENRESLLGKRELSSEHLALATVTLSAIQDYNKGQTLVRRFRLNADLNTNLSLKNDDDKELQVKIQHSDASGQSNYSVQEIGDCSASNVEKKGNFYEMDVTVGGKKLSVAAALGGGDAQNVLSIFTPENSFNVEVCTLGPVDKSQMDSEAGGAGSSGSVKSPMPGTLEKVSVKAGDNVKKGQQLGTLVAMKMEHIIRSPCDGTVEKVHQQAGQTVGKGSNLFTIKP</sequence>
<keyword evidence="3 6" id="KW-0547">Nucleotide-binding</keyword>
<dbReference type="InterPro" id="IPR011764">
    <property type="entry name" value="Biotin_carboxylation_dom"/>
</dbReference>
<dbReference type="PROSITE" id="PS50968">
    <property type="entry name" value="BIOTINYL_LIPOYL"/>
    <property type="match status" value="1"/>
</dbReference>
<dbReference type="PROSITE" id="PS00188">
    <property type="entry name" value="BIOTIN"/>
    <property type="match status" value="1"/>
</dbReference>
<keyword evidence="12" id="KW-1185">Reference proteome</keyword>